<keyword evidence="5" id="KW-0597">Phosphoprotein</keyword>
<dbReference type="InterPro" id="IPR049450">
    <property type="entry name" value="ACOT8-like_C"/>
</dbReference>
<organism evidence="9 10">
    <name type="scientific">Talaromyces rugulosus</name>
    <name type="common">Penicillium rugulosum</name>
    <dbReference type="NCBI Taxonomy" id="121627"/>
    <lineage>
        <taxon>Eukaryota</taxon>
        <taxon>Fungi</taxon>
        <taxon>Dikarya</taxon>
        <taxon>Ascomycota</taxon>
        <taxon>Pezizomycotina</taxon>
        <taxon>Eurotiomycetes</taxon>
        <taxon>Eurotiomycetidae</taxon>
        <taxon>Eurotiales</taxon>
        <taxon>Trichocomaceae</taxon>
        <taxon>Talaromyces</taxon>
        <taxon>Talaromyces sect. Islandici</taxon>
    </lineage>
</organism>
<evidence type="ECO:0000313" key="9">
    <source>
        <dbReference type="EMBL" id="QKX62479.1"/>
    </source>
</evidence>
<proteinExistence type="inferred from homology"/>
<comment type="subcellular location">
    <subcellularLocation>
        <location evidence="1">Cytoplasm</location>
    </subcellularLocation>
</comment>
<dbReference type="GO" id="GO:0004805">
    <property type="term" value="F:trehalose-phosphatase activity"/>
    <property type="evidence" value="ECO:0007669"/>
    <property type="project" value="TreeGrafter"/>
</dbReference>
<comment type="similarity">
    <text evidence="2">In the N-terminal section; belongs to the glycosyltransferase 20 family.</text>
</comment>
<dbReference type="InterPro" id="IPR023214">
    <property type="entry name" value="HAD_sf"/>
</dbReference>
<dbReference type="FunFam" id="3.40.50.2000:FF:000036">
    <property type="entry name" value="Alpha,alpha-trehalose-phosphate synthase subunit Tps2"/>
    <property type="match status" value="1"/>
</dbReference>
<comment type="similarity">
    <text evidence="3">In the C-terminal section; belongs to the trehalose phosphatase family.</text>
</comment>
<dbReference type="OrthoDB" id="755951at2759"/>
<dbReference type="KEGG" id="trg:TRUGW13939_09640"/>
<protein>
    <submittedName>
        <fullName evidence="9">Uncharacterized protein</fullName>
    </submittedName>
</protein>
<dbReference type="Gene3D" id="2.40.160.210">
    <property type="entry name" value="Acyl-CoA thioesterase, double hotdog domain"/>
    <property type="match status" value="1"/>
</dbReference>
<dbReference type="Pfam" id="PF20789">
    <property type="entry name" value="4HBT_3C"/>
    <property type="match status" value="1"/>
</dbReference>
<dbReference type="Pfam" id="PF02358">
    <property type="entry name" value="Trehalose_PPase"/>
    <property type="match status" value="1"/>
</dbReference>
<evidence type="ECO:0000256" key="2">
    <source>
        <dbReference type="ARBA" id="ARBA00005409"/>
    </source>
</evidence>
<evidence type="ECO:0000256" key="1">
    <source>
        <dbReference type="ARBA" id="ARBA00004496"/>
    </source>
</evidence>
<evidence type="ECO:0000256" key="3">
    <source>
        <dbReference type="ARBA" id="ARBA00006330"/>
    </source>
</evidence>
<dbReference type="CDD" id="cd03788">
    <property type="entry name" value="GT20_TPS"/>
    <property type="match status" value="1"/>
</dbReference>
<feature type="region of interest" description="Disordered" evidence="6">
    <location>
        <begin position="81"/>
        <end position="115"/>
    </location>
</feature>
<dbReference type="NCBIfam" id="TIGR01484">
    <property type="entry name" value="HAD-SF-IIB"/>
    <property type="match status" value="1"/>
</dbReference>
<dbReference type="EMBL" id="CP055902">
    <property type="protein sequence ID" value="QKX62479.1"/>
    <property type="molecule type" value="Genomic_DNA"/>
</dbReference>
<reference evidence="10" key="1">
    <citation type="submission" date="2020-06" db="EMBL/GenBank/DDBJ databases">
        <title>A chromosome-scale genome assembly of Talaromyces rugulosus W13939.</title>
        <authorList>
            <person name="Wang B."/>
            <person name="Guo L."/>
            <person name="Ye K."/>
            <person name="Wang L."/>
        </authorList>
    </citation>
    <scope>NUCLEOTIDE SEQUENCE [LARGE SCALE GENOMIC DNA]</scope>
    <source>
        <strain evidence="10">W13939</strain>
    </source>
</reference>
<sequence>MTIFVASLFLPYTVNFRVDRSPEKSPYLSPRPASLRGSPPRNASNTATASLFHKAENGSAKKGLTPGATTEHERIFVADAKNKTQNNNHNNNNNNHHQKHENNHIYPFSNSNTDEPLNTLSQSEGHPPLWGATKTLNQPRPRTYVPLPSPSILNHQEPFKLDTEKPVSGIDALKLEERQQKTRLTSRGSFSFSDADWGIEYTEQGNNGLRNAIRSASLTTLTDDTVWVGTLGMPTDALNQHVKAEIAERLEDQFQSLPVFVNDGDFDGHYTHFCKTILWPVFHYQIPDNPKSKAYEDHSWIYYVKLNEAFAQCIAKNWKRGDTIWIHDYHLLLVPAMLRKLLPDAQIGFFLHVAFPSSEVFRCLAPRKELLEGVLGADLIGFQIEEYCRHFLQTCSRILCVEARNNGVQLEDRFVNVDKFPIGIDPKSWDYRRQSPDVDHFINIISERYQGKRLIVSRDKLDSIRGVRQKLLSYELFLNTYPEFRDKVVLIQVASSANEQMELETTISDIAMRINSTHSTLAHQPLVFLKQDLSFAQYLALITVADALMVTSLREGMNLTSHEFVYCQDGKYGPKAHGSLILSEFTGSASIFDGHALLVNPWDYRQCAEAIHTALTLSESEREAIWRKLYDAVLRNSTTNWVKSFRDALSKVWNEHSSRETIAVPRLSVPRLEEAYKKSNRRLLFLDYEGTLASWGSPSSIILTTPQRALITLADLLEDPKNIVYVMSSRRPEEMERLFRQVSGIGLIAENGCFVREPSKDSWIKLSQGKDTQEWKAGTKGILNYFRERTEGSWIEELHCSLVFHYGGAEDKVAAARQASECADHINDACANQRVHVIPVEGALIIQSFDTNKANAAELVWRYCIEYGKRNGVDGTPDFLFVVGDDREDEVVFHWANKLHDAKAVEEAMTVTLGSRSTEAKATLTQGVTGEFLLLGMSDMSMLIRLCRGLILSSTAGCIKLTNHISNHGNMTPPHTQAYEDALTITPESSHTYSANLSLAWAIGAVPHGGYTMAVLYRTAIAHFKHTHPTRHNADPMPIAMQMSFLRRSAVGPALLIIEDAKLGARTSTIHVTLAQTDPRDNKQTARVVGYITVSDTVSDVGPTSISDWTLYPPPPSDQPPEVRLTADGSSFELVPDSSSNSVWKVVGSTFSDFRRAGNHSVVFGPASDKQRVGIVDQWARLRTTGPQGGPGRWTNETTMVLMDLFPMALGEIDQQAGASNDKATPPFWFPTVTLNVDFKKRLPAEGVDWLYCRVNMKAVRNGRTDIEVIMKDETGDIVALGSQVGLVVSAARNTSGREYGKKARI</sequence>
<dbReference type="Gene3D" id="3.40.50.2000">
    <property type="entry name" value="Glycogen Phosphorylase B"/>
    <property type="match status" value="2"/>
</dbReference>
<feature type="domain" description="Acyl-CoA thioesterase-like C-terminal" evidence="8">
    <location>
        <begin position="1165"/>
        <end position="1288"/>
    </location>
</feature>
<dbReference type="PANTHER" id="PTHR10788">
    <property type="entry name" value="TREHALOSE-6-PHOSPHATE SYNTHASE"/>
    <property type="match status" value="1"/>
</dbReference>
<name>A0A7H8R7W6_TALRU</name>
<dbReference type="GO" id="GO:0005992">
    <property type="term" value="P:trehalose biosynthetic process"/>
    <property type="evidence" value="ECO:0007669"/>
    <property type="project" value="InterPro"/>
</dbReference>
<dbReference type="GO" id="GO:0005946">
    <property type="term" value="C:alpha,alpha-trehalose-phosphate synthase complex (UDP-forming)"/>
    <property type="evidence" value="ECO:0007669"/>
    <property type="project" value="TreeGrafter"/>
</dbReference>
<evidence type="ECO:0000259" key="8">
    <source>
        <dbReference type="Pfam" id="PF20789"/>
    </source>
</evidence>
<dbReference type="PANTHER" id="PTHR10788:SF15">
    <property type="entry name" value="TREHALOSE SYNTHASE COMPLEX REGULATORY SUBUNIT TPS3-RELATED"/>
    <property type="match status" value="1"/>
</dbReference>
<dbReference type="Pfam" id="PF00982">
    <property type="entry name" value="Glyco_transf_20"/>
    <property type="match status" value="1"/>
</dbReference>
<dbReference type="InterPro" id="IPR042171">
    <property type="entry name" value="Acyl-CoA_hotdog"/>
</dbReference>
<dbReference type="InterPro" id="IPR006379">
    <property type="entry name" value="HAD-SF_hydro_IIB"/>
</dbReference>
<dbReference type="Proteomes" id="UP000509510">
    <property type="component" value="Chromosome V"/>
</dbReference>
<evidence type="ECO:0000313" key="10">
    <source>
        <dbReference type="Proteomes" id="UP000509510"/>
    </source>
</evidence>
<dbReference type="InterPro" id="IPR036412">
    <property type="entry name" value="HAD-like_sf"/>
</dbReference>
<dbReference type="InterPro" id="IPR001830">
    <property type="entry name" value="Glyco_trans_20"/>
</dbReference>
<dbReference type="Pfam" id="PF13622">
    <property type="entry name" value="4HBT_3"/>
    <property type="match status" value="1"/>
</dbReference>
<dbReference type="FunFam" id="3.30.70.1020:FF:000001">
    <property type="entry name" value="Alpha,alpha-trehalose-phosphate synthase [UDP-forming] 1"/>
    <property type="match status" value="1"/>
</dbReference>
<feature type="compositionally biased region" description="Low complexity" evidence="6">
    <location>
        <begin position="83"/>
        <end position="95"/>
    </location>
</feature>
<feature type="domain" description="Acyl-CoA thioesterase-like N-terminal HotDog" evidence="7">
    <location>
        <begin position="1000"/>
        <end position="1090"/>
    </location>
</feature>
<dbReference type="SUPFAM" id="SSF54637">
    <property type="entry name" value="Thioesterase/thiol ester dehydrase-isomerase"/>
    <property type="match status" value="1"/>
</dbReference>
<gene>
    <name evidence="9" type="ORF">TRUGW13939_09640</name>
</gene>
<accession>A0A7H8R7W6</accession>
<dbReference type="InterPro" id="IPR003337">
    <property type="entry name" value="Trehalose_PPase"/>
</dbReference>
<dbReference type="RefSeq" id="XP_035348653.1">
    <property type="nucleotide sequence ID" value="XM_035492760.1"/>
</dbReference>
<dbReference type="InterPro" id="IPR029069">
    <property type="entry name" value="HotDog_dom_sf"/>
</dbReference>
<dbReference type="GO" id="GO:0003825">
    <property type="term" value="F:alpha,alpha-trehalose-phosphate synthase (UDP-forming) activity"/>
    <property type="evidence" value="ECO:0007669"/>
    <property type="project" value="TreeGrafter"/>
</dbReference>
<evidence type="ECO:0000259" key="7">
    <source>
        <dbReference type="Pfam" id="PF13622"/>
    </source>
</evidence>
<dbReference type="GO" id="GO:0030234">
    <property type="term" value="F:enzyme regulator activity"/>
    <property type="evidence" value="ECO:0007669"/>
    <property type="project" value="UniProtKB-ARBA"/>
</dbReference>
<dbReference type="FunFam" id="3.40.50.2000:FF:000099">
    <property type="entry name" value="Alpha,alpha-trehalose phosphate synthase subunit, putative"/>
    <property type="match status" value="1"/>
</dbReference>
<dbReference type="Gene3D" id="3.40.50.1000">
    <property type="entry name" value="HAD superfamily/HAD-like"/>
    <property type="match status" value="1"/>
</dbReference>
<dbReference type="GeneID" id="55997123"/>
<evidence type="ECO:0000256" key="5">
    <source>
        <dbReference type="ARBA" id="ARBA00022553"/>
    </source>
</evidence>
<dbReference type="Gene3D" id="3.30.70.1020">
    <property type="entry name" value="Trehalose-6-phosphate phosphatase related protein, domain 2"/>
    <property type="match status" value="1"/>
</dbReference>
<evidence type="ECO:0000256" key="6">
    <source>
        <dbReference type="SAM" id="MobiDB-lite"/>
    </source>
</evidence>
<keyword evidence="10" id="KW-1185">Reference proteome</keyword>
<feature type="region of interest" description="Disordered" evidence="6">
    <location>
        <begin position="20"/>
        <end position="45"/>
    </location>
</feature>
<dbReference type="SUPFAM" id="SSF53756">
    <property type="entry name" value="UDP-Glycosyltransferase/glycogen phosphorylase"/>
    <property type="match status" value="1"/>
</dbReference>
<evidence type="ECO:0000256" key="4">
    <source>
        <dbReference type="ARBA" id="ARBA00022490"/>
    </source>
</evidence>
<dbReference type="GO" id="GO:0005829">
    <property type="term" value="C:cytosol"/>
    <property type="evidence" value="ECO:0007669"/>
    <property type="project" value="TreeGrafter"/>
</dbReference>
<dbReference type="SUPFAM" id="SSF56784">
    <property type="entry name" value="HAD-like"/>
    <property type="match status" value="1"/>
</dbReference>
<dbReference type="CDD" id="cd03440">
    <property type="entry name" value="hot_dog"/>
    <property type="match status" value="1"/>
</dbReference>
<keyword evidence="4" id="KW-0963">Cytoplasm</keyword>
<dbReference type="InterPro" id="IPR049449">
    <property type="entry name" value="TesB_ACOT8-like_N"/>
</dbReference>